<evidence type="ECO:0000313" key="3">
    <source>
        <dbReference type="Proteomes" id="UP000552097"/>
    </source>
</evidence>
<accession>A0A7W9M2R8</accession>
<keyword evidence="3" id="KW-1185">Reference proteome</keyword>
<dbReference type="EMBL" id="JACHMO010000001">
    <property type="protein sequence ID" value="MBB5805241.1"/>
    <property type="molecule type" value="Genomic_DNA"/>
</dbReference>
<evidence type="ECO:0000259" key="1">
    <source>
        <dbReference type="Pfam" id="PF12697"/>
    </source>
</evidence>
<organism evidence="2 3">
    <name type="scientific">Saccharothrix ecbatanensis</name>
    <dbReference type="NCBI Taxonomy" id="1105145"/>
    <lineage>
        <taxon>Bacteria</taxon>
        <taxon>Bacillati</taxon>
        <taxon>Actinomycetota</taxon>
        <taxon>Actinomycetes</taxon>
        <taxon>Pseudonocardiales</taxon>
        <taxon>Pseudonocardiaceae</taxon>
        <taxon>Saccharothrix</taxon>
    </lineage>
</organism>
<reference evidence="2 3" key="1">
    <citation type="submission" date="2020-08" db="EMBL/GenBank/DDBJ databases">
        <title>Sequencing the genomes of 1000 actinobacteria strains.</title>
        <authorList>
            <person name="Klenk H.-P."/>
        </authorList>
    </citation>
    <scope>NUCLEOTIDE SEQUENCE [LARGE SCALE GENOMIC DNA]</scope>
    <source>
        <strain evidence="2 3">DSM 45486</strain>
    </source>
</reference>
<dbReference type="InterPro" id="IPR000073">
    <property type="entry name" value="AB_hydrolase_1"/>
</dbReference>
<gene>
    <name evidence="2" type="ORF">F4560_005009</name>
</gene>
<evidence type="ECO:0000313" key="2">
    <source>
        <dbReference type="EMBL" id="MBB5805241.1"/>
    </source>
</evidence>
<dbReference type="SUPFAM" id="SSF53474">
    <property type="entry name" value="alpha/beta-Hydrolases"/>
    <property type="match status" value="1"/>
</dbReference>
<dbReference type="RefSeq" id="WP_184923626.1">
    <property type="nucleotide sequence ID" value="NZ_JACHMO010000001.1"/>
</dbReference>
<dbReference type="InterPro" id="IPR052897">
    <property type="entry name" value="Sec-Metab_Biosynth_Hydrolase"/>
</dbReference>
<sequence>MDIVFVHGACVRDAAWWWHRMVEPLEAFGLRSVAVELPSCGAGGDLEADVSAVVEAVTKPSVLVGHSYGGVVITEAASRVDVSHLVYVAGTVPSAGDSLSSLAAPGPPPPFLDFDFDGGTVGAVSSMFAELFMQDCAPELVSGGAERLTRQSLAAFGQPVTVGVSAPSTYVVCAEDRATPPAVQRGFAAKTDRVVEMAVGHHPFLSRPVELALVIAASAGIVGGQV</sequence>
<comment type="caution">
    <text evidence="2">The sequence shown here is derived from an EMBL/GenBank/DDBJ whole genome shotgun (WGS) entry which is preliminary data.</text>
</comment>
<proteinExistence type="predicted"/>
<feature type="domain" description="AB hydrolase-1" evidence="1">
    <location>
        <begin position="3"/>
        <end position="212"/>
    </location>
</feature>
<dbReference type="AlphaFoldDB" id="A0A7W9M2R8"/>
<dbReference type="GO" id="GO:0003824">
    <property type="term" value="F:catalytic activity"/>
    <property type="evidence" value="ECO:0007669"/>
    <property type="project" value="UniProtKB-ARBA"/>
</dbReference>
<dbReference type="PANTHER" id="PTHR37017:SF11">
    <property type="entry name" value="ESTERASE_LIPASE_THIOESTERASE DOMAIN-CONTAINING PROTEIN"/>
    <property type="match status" value="1"/>
</dbReference>
<dbReference type="InterPro" id="IPR029058">
    <property type="entry name" value="AB_hydrolase_fold"/>
</dbReference>
<dbReference type="PANTHER" id="PTHR37017">
    <property type="entry name" value="AB HYDROLASE-1 DOMAIN-CONTAINING PROTEIN-RELATED"/>
    <property type="match status" value="1"/>
</dbReference>
<name>A0A7W9M2R8_9PSEU</name>
<dbReference type="Gene3D" id="3.40.50.1820">
    <property type="entry name" value="alpha/beta hydrolase"/>
    <property type="match status" value="1"/>
</dbReference>
<protein>
    <submittedName>
        <fullName evidence="2">Pimeloyl-ACP methyl ester carboxylesterase</fullName>
    </submittedName>
</protein>
<dbReference type="Proteomes" id="UP000552097">
    <property type="component" value="Unassembled WGS sequence"/>
</dbReference>
<dbReference type="Pfam" id="PF12697">
    <property type="entry name" value="Abhydrolase_6"/>
    <property type="match status" value="1"/>
</dbReference>